<dbReference type="RefSeq" id="WP_121083843.1">
    <property type="nucleotide sequence ID" value="NZ_RBZU01000001.1"/>
</dbReference>
<name>A0A494Y972_9BURK</name>
<dbReference type="AlphaFoldDB" id="A0A494Y972"/>
<comment type="caution">
    <text evidence="2">The sequence shown here is derived from an EMBL/GenBank/DDBJ whole genome shotgun (WGS) entry which is preliminary data.</text>
</comment>
<evidence type="ECO:0000313" key="2">
    <source>
        <dbReference type="EMBL" id="RKP59194.1"/>
    </source>
</evidence>
<feature type="compositionally biased region" description="Polar residues" evidence="1">
    <location>
        <begin position="1"/>
        <end position="11"/>
    </location>
</feature>
<evidence type="ECO:0000256" key="1">
    <source>
        <dbReference type="SAM" id="MobiDB-lite"/>
    </source>
</evidence>
<dbReference type="Proteomes" id="UP000270342">
    <property type="component" value="Unassembled WGS sequence"/>
</dbReference>
<sequence length="117" mass="12441">MNGHLTKSPTEPRTRRRRASAVAPHARVASVTIFAHPALPADGDAARGFSGVMSRVCEMVWPVWPDTASSEHGADLAVGDRSMLGIGACGTAVSRHAMLERTPMAPVDRRRADCAPI</sequence>
<gene>
    <name evidence="2" type="ORF">D7S86_04675</name>
</gene>
<evidence type="ECO:0000313" key="3">
    <source>
        <dbReference type="Proteomes" id="UP000270342"/>
    </source>
</evidence>
<feature type="region of interest" description="Disordered" evidence="1">
    <location>
        <begin position="1"/>
        <end position="22"/>
    </location>
</feature>
<dbReference type="EMBL" id="RBZU01000001">
    <property type="protein sequence ID" value="RKP59194.1"/>
    <property type="molecule type" value="Genomic_DNA"/>
</dbReference>
<reference evidence="2 3" key="1">
    <citation type="submission" date="2018-10" db="EMBL/GenBank/DDBJ databases">
        <title>Robbsia sp. DHC34, isolated from soil.</title>
        <authorList>
            <person name="Gao Z.-H."/>
            <person name="Qiu L.-H."/>
        </authorList>
    </citation>
    <scope>NUCLEOTIDE SEQUENCE [LARGE SCALE GENOMIC DNA]</scope>
    <source>
        <strain evidence="2 3">DHC34</strain>
    </source>
</reference>
<organism evidence="2 3">
    <name type="scientific">Pararobbsia silviterrae</name>
    <dbReference type="NCBI Taxonomy" id="1792498"/>
    <lineage>
        <taxon>Bacteria</taxon>
        <taxon>Pseudomonadati</taxon>
        <taxon>Pseudomonadota</taxon>
        <taxon>Betaproteobacteria</taxon>
        <taxon>Burkholderiales</taxon>
        <taxon>Burkholderiaceae</taxon>
        <taxon>Pararobbsia</taxon>
    </lineage>
</organism>
<accession>A0A494Y972</accession>
<protein>
    <submittedName>
        <fullName evidence="2">Uncharacterized protein</fullName>
    </submittedName>
</protein>
<proteinExistence type="predicted"/>
<keyword evidence="3" id="KW-1185">Reference proteome</keyword>